<evidence type="ECO:0000259" key="5">
    <source>
        <dbReference type="PROSITE" id="PS50893"/>
    </source>
</evidence>
<evidence type="ECO:0000256" key="3">
    <source>
        <dbReference type="ARBA" id="ARBA00022741"/>
    </source>
</evidence>
<protein>
    <submittedName>
        <fullName evidence="6">ABC transporter ATP-binding protein</fullName>
    </submittedName>
</protein>
<dbReference type="InterPro" id="IPR003439">
    <property type="entry name" value="ABC_transporter-like_ATP-bd"/>
</dbReference>
<name>A0A4Q5N3C2_9MICO</name>
<feature type="domain" description="ABC transporter" evidence="5">
    <location>
        <begin position="20"/>
        <end position="269"/>
    </location>
</feature>
<dbReference type="GO" id="GO:0042626">
    <property type="term" value="F:ATPase-coupled transmembrane transporter activity"/>
    <property type="evidence" value="ECO:0007669"/>
    <property type="project" value="TreeGrafter"/>
</dbReference>
<dbReference type="InterPro" id="IPR050095">
    <property type="entry name" value="ECF_ABC_transporter_ATP-bd"/>
</dbReference>
<organism evidence="6 7">
    <name type="scientific">Pengzhenrongella frigida</name>
    <dbReference type="NCBI Taxonomy" id="1259133"/>
    <lineage>
        <taxon>Bacteria</taxon>
        <taxon>Bacillati</taxon>
        <taxon>Actinomycetota</taxon>
        <taxon>Actinomycetes</taxon>
        <taxon>Micrococcales</taxon>
        <taxon>Pengzhenrongella</taxon>
    </lineage>
</organism>
<dbReference type="PANTHER" id="PTHR43553">
    <property type="entry name" value="HEAVY METAL TRANSPORTER"/>
    <property type="match status" value="1"/>
</dbReference>
<dbReference type="Proteomes" id="UP000293764">
    <property type="component" value="Unassembled WGS sequence"/>
</dbReference>
<proteinExistence type="inferred from homology"/>
<dbReference type="OrthoDB" id="501320at2"/>
<evidence type="ECO:0000256" key="2">
    <source>
        <dbReference type="ARBA" id="ARBA00022448"/>
    </source>
</evidence>
<dbReference type="InterPro" id="IPR027417">
    <property type="entry name" value="P-loop_NTPase"/>
</dbReference>
<gene>
    <name evidence="6" type="ORF">EUA98_01925</name>
</gene>
<accession>A0A4Q5N3C2</accession>
<dbReference type="InterPro" id="IPR015856">
    <property type="entry name" value="ABC_transpr_CbiO/EcfA_su"/>
</dbReference>
<evidence type="ECO:0000313" key="6">
    <source>
        <dbReference type="EMBL" id="RYV52722.1"/>
    </source>
</evidence>
<feature type="domain" description="ABC transporter" evidence="5">
    <location>
        <begin position="304"/>
        <end position="538"/>
    </location>
</feature>
<dbReference type="SUPFAM" id="SSF52540">
    <property type="entry name" value="P-loop containing nucleoside triphosphate hydrolases"/>
    <property type="match status" value="2"/>
</dbReference>
<keyword evidence="2" id="KW-0813">Transport</keyword>
<dbReference type="Pfam" id="PF00005">
    <property type="entry name" value="ABC_tran"/>
    <property type="match status" value="2"/>
</dbReference>
<evidence type="ECO:0000256" key="1">
    <source>
        <dbReference type="ARBA" id="ARBA00005417"/>
    </source>
</evidence>
<keyword evidence="7" id="KW-1185">Reference proteome</keyword>
<dbReference type="PROSITE" id="PS00211">
    <property type="entry name" value="ABC_TRANSPORTER_1"/>
    <property type="match status" value="2"/>
</dbReference>
<dbReference type="InterPro" id="IPR003593">
    <property type="entry name" value="AAA+_ATPase"/>
</dbReference>
<comment type="caution">
    <text evidence="6">The sequence shown here is derived from an EMBL/GenBank/DDBJ whole genome shotgun (WGS) entry which is preliminary data.</text>
</comment>
<reference evidence="6 7" key="1">
    <citation type="submission" date="2019-01" db="EMBL/GenBank/DDBJ databases">
        <title>Novel species of Cellulomonas.</title>
        <authorList>
            <person name="Liu Q."/>
            <person name="Xin Y.-H."/>
        </authorList>
    </citation>
    <scope>NUCLEOTIDE SEQUENCE [LARGE SCALE GENOMIC DNA]</scope>
    <source>
        <strain evidence="6 7">HLT2-17</strain>
    </source>
</reference>
<dbReference type="RefSeq" id="WP_130100973.1">
    <property type="nucleotide sequence ID" value="NZ_SDWW01000003.1"/>
</dbReference>
<dbReference type="SMART" id="SM00382">
    <property type="entry name" value="AAA"/>
    <property type="match status" value="2"/>
</dbReference>
<dbReference type="EMBL" id="SDWW01000003">
    <property type="protein sequence ID" value="RYV52722.1"/>
    <property type="molecule type" value="Genomic_DNA"/>
</dbReference>
<dbReference type="CDD" id="cd03225">
    <property type="entry name" value="ABC_cobalt_CbiO_domain1"/>
    <property type="match status" value="2"/>
</dbReference>
<sequence>MTGSSPVPSPGTAVLAAPGVRLTARGWGWRHSGRKAWALRGVDLDIAPGERVLLLGPSGAGKSTLLAAAAGLLDAGAGESVGQLCLDGLDARLARLAGTGPGESRTGLLLQDPDAQTVLARCGDDVAFGLENHALPAELIWPRVDAALRAVGFPYDRAHSTATLSGGERQRLALAGVVAMRPGLLMLDEPTAMIDPDGARMLVRSVERVLTRQATAAAATLIVVEHRVEQWLGLVTRIVVLEPGGGVLADGPVLEVLADQGPELFRHGVWVPPRFRPAAPVRRVPAPATATATATAPVEGAVLLHARGLAVRRGRRPPVLSDVDLEVRAGQALFLTGPNGAGKSTLALALAGLTAPAAGEVVAEAMLAGGAGPHPVTWRARELVTRIGMVFQEPQHQFVAATVEAELAVGPNRAGMDPADTAARTTAVLVRLRLDRLAQANPFTLSGGEQRRLSVATALVTRPTLLVLDEPTFGQDSRTWAELVDLLRELLDAGTALVCATHDRELVDVFVAEGRARELRVAGGTVQPVGAPSAPAVTR</sequence>
<evidence type="ECO:0000313" key="7">
    <source>
        <dbReference type="Proteomes" id="UP000293764"/>
    </source>
</evidence>
<keyword evidence="4 6" id="KW-0067">ATP-binding</keyword>
<keyword evidence="3" id="KW-0547">Nucleotide-binding</keyword>
<dbReference type="GO" id="GO:0043190">
    <property type="term" value="C:ATP-binding cassette (ABC) transporter complex"/>
    <property type="evidence" value="ECO:0007669"/>
    <property type="project" value="TreeGrafter"/>
</dbReference>
<dbReference type="InterPro" id="IPR017871">
    <property type="entry name" value="ABC_transporter-like_CS"/>
</dbReference>
<dbReference type="AlphaFoldDB" id="A0A4Q5N3C2"/>
<dbReference type="Gene3D" id="3.40.50.300">
    <property type="entry name" value="P-loop containing nucleotide triphosphate hydrolases"/>
    <property type="match status" value="2"/>
</dbReference>
<comment type="similarity">
    <text evidence="1">Belongs to the ABC transporter superfamily.</text>
</comment>
<dbReference type="GO" id="GO:0005524">
    <property type="term" value="F:ATP binding"/>
    <property type="evidence" value="ECO:0007669"/>
    <property type="project" value="UniProtKB-KW"/>
</dbReference>
<evidence type="ECO:0000256" key="4">
    <source>
        <dbReference type="ARBA" id="ARBA00022840"/>
    </source>
</evidence>
<dbReference type="GO" id="GO:0016887">
    <property type="term" value="F:ATP hydrolysis activity"/>
    <property type="evidence" value="ECO:0007669"/>
    <property type="project" value="InterPro"/>
</dbReference>
<dbReference type="PROSITE" id="PS50893">
    <property type="entry name" value="ABC_TRANSPORTER_2"/>
    <property type="match status" value="2"/>
</dbReference>